<feature type="domain" description="N-terminal Ras-GEF" evidence="5">
    <location>
        <begin position="466"/>
        <end position="590"/>
    </location>
</feature>
<dbReference type="GO" id="GO:0007265">
    <property type="term" value="P:Ras protein signal transduction"/>
    <property type="evidence" value="ECO:0007669"/>
    <property type="project" value="TreeGrafter"/>
</dbReference>
<keyword evidence="7" id="KW-1185">Reference proteome</keyword>
<dbReference type="OrthoDB" id="10254377at2759"/>
<sequence length="1947" mass="212933">MDAPSNGLPEPDPEPVYTRTIKTQIHLQPQPLNVSPHSVDSAHSRLRRAASKSTTSSKRVVSSKVPTKLKIAPSASLKPLVPKNERKHQEHDIHARIRKKSDAERLGADDACESPQRRRGLSVSNVGNNGKIYLRPIVRPANQRYFTQPNMPTTTLPTTAGVDTTMVPDASQPAGENGDVNIPTQPRKPQLRVSNIEKSSDLHLSQWETPSPTVIAPNQPLMGSSPDANIQANPSTTKTIQGRRRAASDAARYDVPALPSLAISPDYGTSGALKIVISQSHSSSHDQQNNKENARPRTAGQTDALPFIDVPIPSPRIGQPRFTVRGTPVLRVSDYTATEDLHSSIAHTLSAIPTPLPRSSYVAQSLMSPSIHGASREPTWMMVQTPRRFLPPMPTIPMLTVTPVKISQSEPTTPMPRVSIDQEPPVTAVAVEPVNITARKEVGPAMFDALTFKPACDDGNLVRYSPSGAIMAATPSRLIAEITSPCILDYELLSDFFLTFRAFLEPLDLVCMLVSRFHWAADRNDEIGMVVRVRTFVALRHWILNYFVDDFIPNLELRVSFCNLVNELSSNLVKIGKEVRPHLKIVNELKKCWRRVCAQFWDGDDESISTSSGTDPDITPGGIAGHRDMNINPAYWEQKSILRPSIDNTRGELENNLSIASVIQGSSSNNGRAPAESAKSIPQHTTSHENGPRHGANPLSVSSIDVASCTFPTVKNLHKFGFTGSSSSQAHSARPATAHNIAPSGGVASAPKNIVGKRVRPHKRNASLSDSLRDRTEPPARPTDNMEPHPVLGSLVRGDLFPPSQALVEAGHSSDEADNMRWSSMESESNVTSNNRHYVSGPGVKKIFDTVKRALSTTRCPITGLRLARQQLRVSRLLSNPAPSSGVVPLLKPKKFDENLAVRVDLLGAAIADAFKSAVRDEQTGVGSQNRLSLQESALGWQDTEEQYRVPTYASAHLDTSFDGMSIRSGTSYRKTAHKRVLSDGAITAGSKSIMIINDTRHEPFDLSTLPIHIGSTMPSGPPAERFTEALAHVGDLTPPSTPPDHLHEAPQQTSNMPNHSFFVRPDDVNTIIPPFVPDLQSFLNGGCLSPNQAFRSPQTATFPRAIAMGTDFSYTNSSLPLSQQAETKDEGDTHGEVETCQEYSASRPLSRADDSIVASTVTQSHHHSTMSGADQPHTSFHSSHHRAHRRSISASSFASSASPEIGDKAQPARMLRRRPAGNLREVSTVNDLDQHLSMFRSRSMTTIDTFTDSIRSSYRISYNEGPSLSQHKPYHEAVSPSVSEPIPHTVPFGSPTSPQQPPSKKLSLFSTHSSMHPPMRSSFEAELRKLAAIPDDVDDGIEIALMKLEGRYEKPATFTELTPAPPRLRKQRVSLSQLATGNRTIIDTERRQNRQASLTGQGSIVSPVMNMTGLSLEAVNIPGSPLCNSFLPAGPMPRYEADMAHFSDDSSSKNPSQSLCSQERESLASFNNEGSLASHDRDWAKQPAYISDDGSTAHSHDLTSVLSPALCHAMPMGSDAKHEDSISHPKIRISGSFLDSNSYSEHITRDSLDGGAAPATPDYLGHMDKHGSPRLGQNDNSSSHIAPPSPPMTLEQALNIPSSPEQSPKVQVPPVPANFTSSIIDMQSSSFTMHKPLPPTPEATPTTTHSHTAEYPSARPSQESPVSGAVATEGQTNKEVVVASQRAASHLPFILAFDSDVLAQQFTLIEKEALIEIDWRELVEMGWKTSTNGLWRSWLDFLRNSDSHGIDVVVARFNIMVKWAVSEIVLTQNINERARCIIKLIHIAKHCRRYRNFASLAQITMALTSPEVTRLAQTWALVPAAEVSVVRSLETLMTPTRNFYNIRSEMETGSDKGCVPFIGIYMHDLTYNSQRPAHVPASSQTAAPLVNFERYRRTAAVVKTLLRLFEASALYDFQPVEGITGRCLWVCALHDEEIRSRASQLV</sequence>
<proteinExistence type="predicted"/>
<evidence type="ECO:0000256" key="3">
    <source>
        <dbReference type="SAM" id="MobiDB-lite"/>
    </source>
</evidence>
<feature type="region of interest" description="Disordered" evidence="3">
    <location>
        <begin position="83"/>
        <end position="124"/>
    </location>
</feature>
<dbReference type="Proteomes" id="UP000222788">
    <property type="component" value="Unassembled WGS sequence"/>
</dbReference>
<feature type="domain" description="Ras-GEF" evidence="4">
    <location>
        <begin position="1699"/>
        <end position="1944"/>
    </location>
</feature>
<feature type="compositionally biased region" description="Basic residues" evidence="3">
    <location>
        <begin position="755"/>
        <end position="765"/>
    </location>
</feature>
<organism evidence="6 7">
    <name type="scientific">Ceratocystis fimbriata CBS 114723</name>
    <dbReference type="NCBI Taxonomy" id="1035309"/>
    <lineage>
        <taxon>Eukaryota</taxon>
        <taxon>Fungi</taxon>
        <taxon>Dikarya</taxon>
        <taxon>Ascomycota</taxon>
        <taxon>Pezizomycotina</taxon>
        <taxon>Sordariomycetes</taxon>
        <taxon>Hypocreomycetidae</taxon>
        <taxon>Microascales</taxon>
        <taxon>Ceratocystidaceae</taxon>
        <taxon>Ceratocystis</taxon>
    </lineage>
</organism>
<dbReference type="CDD" id="cd06224">
    <property type="entry name" value="REM"/>
    <property type="match status" value="1"/>
</dbReference>
<dbReference type="EMBL" id="APWK03000014">
    <property type="protein sequence ID" value="PHH55148.1"/>
    <property type="molecule type" value="Genomic_DNA"/>
</dbReference>
<dbReference type="SMART" id="SM00229">
    <property type="entry name" value="RasGEFN"/>
    <property type="match status" value="1"/>
</dbReference>
<evidence type="ECO:0000259" key="4">
    <source>
        <dbReference type="PROSITE" id="PS50009"/>
    </source>
</evidence>
<feature type="compositionally biased region" description="Basic and acidic residues" evidence="3">
    <location>
        <begin position="83"/>
        <end position="108"/>
    </location>
</feature>
<feature type="region of interest" description="Disordered" evidence="3">
    <location>
        <begin position="27"/>
        <end position="66"/>
    </location>
</feature>
<reference evidence="6 7" key="1">
    <citation type="journal article" date="2013" name="Fungal Biol.">
        <title>Analysis of microsatellite markers in the genome of the plant pathogen Ceratocystis fimbriata.</title>
        <authorList>
            <person name="Simpson M.C."/>
            <person name="Wilken P.M."/>
            <person name="Coetzee M.P."/>
            <person name="Wingfield M.J."/>
            <person name="Wingfield B.D."/>
        </authorList>
    </citation>
    <scope>NUCLEOTIDE SEQUENCE [LARGE SCALE GENOMIC DNA]</scope>
    <source>
        <strain evidence="6 7">CBS 114723</strain>
    </source>
</reference>
<comment type="caution">
    <text evidence="6">The sequence shown here is derived from an EMBL/GenBank/DDBJ whole genome shotgun (WGS) entry which is preliminary data.</text>
</comment>
<name>A0A2C5X5U7_9PEZI</name>
<dbReference type="InterPro" id="IPR001895">
    <property type="entry name" value="RASGEF_cat_dom"/>
</dbReference>
<dbReference type="Pfam" id="PF00618">
    <property type="entry name" value="RasGEF_N"/>
    <property type="match status" value="1"/>
</dbReference>
<dbReference type="STRING" id="1035309.A0A2C5X5U7"/>
<protein>
    <submittedName>
        <fullName evidence="6">Guanine nucleotide exchange factor LTE1</fullName>
    </submittedName>
</protein>
<feature type="compositionally biased region" description="Polar residues" evidence="3">
    <location>
        <begin position="1600"/>
        <end position="1610"/>
    </location>
</feature>
<dbReference type="InterPro" id="IPR023578">
    <property type="entry name" value="Ras_GEF_dom_sf"/>
</dbReference>
<accession>A0A2C5X5U7</accession>
<dbReference type="Gene3D" id="1.10.840.10">
    <property type="entry name" value="Ras guanine-nucleotide exchange factors catalytic domain"/>
    <property type="match status" value="1"/>
</dbReference>
<feature type="compositionally biased region" description="Low complexity" evidence="3">
    <location>
        <begin position="51"/>
        <end position="65"/>
    </location>
</feature>
<dbReference type="InterPro" id="IPR008937">
    <property type="entry name" value="Ras-like_GEF"/>
</dbReference>
<dbReference type="PROSITE" id="PS50212">
    <property type="entry name" value="RASGEF_NTER"/>
    <property type="match status" value="1"/>
</dbReference>
<dbReference type="Pfam" id="PF00617">
    <property type="entry name" value="RasGEF"/>
    <property type="match status" value="1"/>
</dbReference>
<gene>
    <name evidence="6" type="primary">LTE1</name>
    <name evidence="6" type="ORF">CFIMG_000101RA</name>
</gene>
<evidence type="ECO:0000313" key="6">
    <source>
        <dbReference type="EMBL" id="PHH55148.1"/>
    </source>
</evidence>
<feature type="region of interest" description="Disordered" evidence="3">
    <location>
        <begin position="1038"/>
        <end position="1059"/>
    </location>
</feature>
<feature type="compositionally biased region" description="Polar residues" evidence="3">
    <location>
        <begin position="27"/>
        <end position="38"/>
    </location>
</feature>
<feature type="compositionally biased region" description="Polar residues" evidence="3">
    <location>
        <begin position="1158"/>
        <end position="1179"/>
    </location>
</feature>
<feature type="compositionally biased region" description="Polar residues" evidence="3">
    <location>
        <begin position="1576"/>
        <end position="1585"/>
    </location>
</feature>
<reference evidence="6 7" key="2">
    <citation type="journal article" date="2013" name="IMA Fungus">
        <title>IMA Genome-F 1: Ceratocystis fimbriata: Draft nuclear genome sequence for the plant pathogen, Ceratocystis fimbriata.</title>
        <authorList>
            <person name="Wilken P.M."/>
            <person name="Steenkamp E.T."/>
            <person name="Wingfield M.J."/>
            <person name="de Beer Z.W."/>
            <person name="Wingfield B.D."/>
        </authorList>
    </citation>
    <scope>NUCLEOTIDE SEQUENCE [LARGE SCALE GENOMIC DNA]</scope>
    <source>
        <strain evidence="6 7">CBS 114723</strain>
    </source>
</reference>
<feature type="compositionally biased region" description="Low complexity" evidence="3">
    <location>
        <begin position="1295"/>
        <end position="1309"/>
    </location>
</feature>
<dbReference type="PANTHER" id="PTHR23113">
    <property type="entry name" value="GUANINE NUCLEOTIDE EXCHANGE FACTOR"/>
    <property type="match status" value="1"/>
</dbReference>
<evidence type="ECO:0000259" key="5">
    <source>
        <dbReference type="PROSITE" id="PS50212"/>
    </source>
</evidence>
<dbReference type="SUPFAM" id="SSF48366">
    <property type="entry name" value="Ras GEF"/>
    <property type="match status" value="1"/>
</dbReference>
<feature type="compositionally biased region" description="Basic residues" evidence="3">
    <location>
        <begin position="1183"/>
        <end position="1192"/>
    </location>
</feature>
<dbReference type="InterPro" id="IPR036964">
    <property type="entry name" value="RASGEF_cat_dom_sf"/>
</dbReference>
<dbReference type="Gene3D" id="1.20.870.10">
    <property type="entry name" value="Son of sevenless (SoS) protein Chain: S domain 1"/>
    <property type="match status" value="1"/>
</dbReference>
<feature type="region of interest" description="Disordered" evidence="3">
    <location>
        <begin position="1446"/>
        <end position="1468"/>
    </location>
</feature>
<feature type="region of interest" description="Disordered" evidence="3">
    <location>
        <begin position="1143"/>
        <end position="1223"/>
    </location>
</feature>
<feature type="region of interest" description="Disordered" evidence="3">
    <location>
        <begin position="1272"/>
        <end position="1320"/>
    </location>
</feature>
<evidence type="ECO:0000256" key="1">
    <source>
        <dbReference type="ARBA" id="ARBA00022658"/>
    </source>
</evidence>
<feature type="region of interest" description="Disordered" evidence="3">
    <location>
        <begin position="279"/>
        <end position="312"/>
    </location>
</feature>
<dbReference type="PANTHER" id="PTHR23113:SF363">
    <property type="entry name" value="PROTEIN SON OF SEVENLESS"/>
    <property type="match status" value="1"/>
</dbReference>
<dbReference type="InterPro" id="IPR000651">
    <property type="entry name" value="Ras-like_Gua-exchang_fac_N"/>
</dbReference>
<dbReference type="SMART" id="SM00147">
    <property type="entry name" value="RasGEF"/>
    <property type="match status" value="1"/>
</dbReference>
<dbReference type="PROSITE" id="PS50009">
    <property type="entry name" value="RASGEF_CAT"/>
    <property type="match status" value="1"/>
</dbReference>
<keyword evidence="1 2" id="KW-0344">Guanine-nucleotide releasing factor</keyword>
<feature type="region of interest" description="Disordered" evidence="3">
    <location>
        <begin position="1548"/>
        <end position="1618"/>
    </location>
</feature>
<feature type="region of interest" description="Disordered" evidence="3">
    <location>
        <begin position="1632"/>
        <end position="1673"/>
    </location>
</feature>
<dbReference type="GO" id="GO:0005886">
    <property type="term" value="C:plasma membrane"/>
    <property type="evidence" value="ECO:0007669"/>
    <property type="project" value="TreeGrafter"/>
</dbReference>
<feature type="region of interest" description="Disordered" evidence="3">
    <location>
        <begin position="724"/>
        <end position="789"/>
    </location>
</feature>
<evidence type="ECO:0000313" key="7">
    <source>
        <dbReference type="Proteomes" id="UP000222788"/>
    </source>
</evidence>
<feature type="compositionally biased region" description="Low complexity" evidence="3">
    <location>
        <begin position="1193"/>
        <end position="1203"/>
    </location>
</feature>
<evidence type="ECO:0000256" key="2">
    <source>
        <dbReference type="PROSITE-ProRule" id="PRU00168"/>
    </source>
</evidence>
<feature type="region of interest" description="Disordered" evidence="3">
    <location>
        <begin position="664"/>
        <end position="699"/>
    </location>
</feature>
<dbReference type="GO" id="GO:0005085">
    <property type="term" value="F:guanyl-nucleotide exchange factor activity"/>
    <property type="evidence" value="ECO:0007669"/>
    <property type="project" value="UniProtKB-KW"/>
</dbReference>